<dbReference type="Proteomes" id="UP000799092">
    <property type="component" value="Unassembled WGS sequence"/>
</dbReference>
<evidence type="ECO:0000256" key="11">
    <source>
        <dbReference type="ARBA" id="ARBA00023136"/>
    </source>
</evidence>
<dbReference type="InterPro" id="IPR036890">
    <property type="entry name" value="HATPase_C_sf"/>
</dbReference>
<dbReference type="SUPFAM" id="SSF158472">
    <property type="entry name" value="HAMP domain-like"/>
    <property type="match status" value="1"/>
</dbReference>
<evidence type="ECO:0000256" key="1">
    <source>
        <dbReference type="ARBA" id="ARBA00000085"/>
    </source>
</evidence>
<dbReference type="PANTHER" id="PTHR34220">
    <property type="entry name" value="SENSOR HISTIDINE KINASE YPDA"/>
    <property type="match status" value="1"/>
</dbReference>
<proteinExistence type="predicted"/>
<keyword evidence="17" id="KW-1185">Reference proteome</keyword>
<dbReference type="CDD" id="cd06225">
    <property type="entry name" value="HAMP"/>
    <property type="match status" value="1"/>
</dbReference>
<dbReference type="Gene3D" id="3.30.565.10">
    <property type="entry name" value="Histidine kinase-like ATPase, C-terminal domain"/>
    <property type="match status" value="1"/>
</dbReference>
<keyword evidence="12" id="KW-0175">Coiled coil</keyword>
<dbReference type="Pfam" id="PF06580">
    <property type="entry name" value="His_kinase"/>
    <property type="match status" value="1"/>
</dbReference>
<dbReference type="OrthoDB" id="9776552at2"/>
<keyword evidence="7" id="KW-0547">Nucleotide-binding</keyword>
<evidence type="ECO:0000259" key="15">
    <source>
        <dbReference type="PROSITE" id="PS50885"/>
    </source>
</evidence>
<evidence type="ECO:0000259" key="14">
    <source>
        <dbReference type="PROSITE" id="PS50109"/>
    </source>
</evidence>
<protein>
    <recommendedName>
        <fullName evidence="3">histidine kinase</fullName>
        <ecNumber evidence="3">2.7.13.3</ecNumber>
    </recommendedName>
</protein>
<feature type="transmembrane region" description="Helical" evidence="13">
    <location>
        <begin position="15"/>
        <end position="35"/>
    </location>
</feature>
<dbReference type="PROSITE" id="PS50885">
    <property type="entry name" value="HAMP"/>
    <property type="match status" value="1"/>
</dbReference>
<evidence type="ECO:0000256" key="4">
    <source>
        <dbReference type="ARBA" id="ARBA00022475"/>
    </source>
</evidence>
<sequence length="575" mass="65600">MLSLLKKWNTLRNQILIVFLFVMVIVLVIVGILTFNRVSMLLKNNAEDQIQQVAIEANGRFESLFEQLNMITKQLVTNEDVQNLLLSEVEGNDATFNQRQALMERINTIHANADGIYTVEIYTKDYQKIIPLGEGSLTNRIDPWLVERADELKGKILWIGQDEDSDSYLAIRRVSLMDQNFSNGGYLLVRVNKNYFQLNNEQDNEYTILVDQNSNTIVSNYNGDINKVLNSNQDTIQIEGNDYILTKQSSNLTGWTLAILTPVSALTKGISILRTVIIVSGVVGFMIFTVCSFFLSTVITRPIIKLTTTMRKASEGILTLNPKISSTNEINELNNTYNQLVEETNHLIQMVYEKELTRSRTELKALQAQINPHFLFNTLDSLYWSLEEKDEEELAELVFAMSGLFRYTITHINKGEWVTIKEEMEHAERYIQIMEMRFGDRLTWKKLVPEQWEKVKIPKLIIQPLVENAILHGAGNTVQTCHVSVIIEKSKVENMLSIKVIDDGPGMDQEKVNWLYQSMNEGVSSVKGNGIAISNVQKRLQLYYQKENLDGLVIESEINKGTSVSFDIPIYGGME</sequence>
<evidence type="ECO:0000256" key="6">
    <source>
        <dbReference type="ARBA" id="ARBA00022679"/>
    </source>
</evidence>
<feature type="transmembrane region" description="Helical" evidence="13">
    <location>
        <begin position="276"/>
        <end position="299"/>
    </location>
</feature>
<gene>
    <name evidence="16" type="ORF">GH741_04440</name>
</gene>
<evidence type="ECO:0000256" key="13">
    <source>
        <dbReference type="SAM" id="Phobius"/>
    </source>
</evidence>
<evidence type="ECO:0000256" key="7">
    <source>
        <dbReference type="ARBA" id="ARBA00022741"/>
    </source>
</evidence>
<feature type="domain" description="Histidine kinase" evidence="14">
    <location>
        <begin position="461"/>
        <end position="572"/>
    </location>
</feature>
<feature type="coiled-coil region" evidence="12">
    <location>
        <begin position="323"/>
        <end position="369"/>
    </location>
</feature>
<dbReference type="Pfam" id="PF02518">
    <property type="entry name" value="HATPase_c"/>
    <property type="match status" value="1"/>
</dbReference>
<dbReference type="InterPro" id="IPR003660">
    <property type="entry name" value="HAMP_dom"/>
</dbReference>
<dbReference type="GO" id="GO:0005524">
    <property type="term" value="F:ATP binding"/>
    <property type="evidence" value="ECO:0007669"/>
    <property type="project" value="UniProtKB-KW"/>
</dbReference>
<dbReference type="InterPro" id="IPR005467">
    <property type="entry name" value="His_kinase_dom"/>
</dbReference>
<evidence type="ECO:0000256" key="10">
    <source>
        <dbReference type="ARBA" id="ARBA00023012"/>
    </source>
</evidence>
<keyword evidence="11 13" id="KW-0472">Membrane</keyword>
<evidence type="ECO:0000256" key="8">
    <source>
        <dbReference type="ARBA" id="ARBA00022777"/>
    </source>
</evidence>
<dbReference type="PANTHER" id="PTHR34220:SF7">
    <property type="entry name" value="SENSOR HISTIDINE KINASE YPDA"/>
    <property type="match status" value="1"/>
</dbReference>
<keyword evidence="10" id="KW-0902">Two-component regulatory system</keyword>
<evidence type="ECO:0000313" key="16">
    <source>
        <dbReference type="EMBL" id="MRH41922.1"/>
    </source>
</evidence>
<evidence type="ECO:0000256" key="5">
    <source>
        <dbReference type="ARBA" id="ARBA00022553"/>
    </source>
</evidence>
<comment type="caution">
    <text evidence="16">The sequence shown here is derived from an EMBL/GenBank/DDBJ whole genome shotgun (WGS) entry which is preliminary data.</text>
</comment>
<comment type="catalytic activity">
    <reaction evidence="1">
        <text>ATP + protein L-histidine = ADP + protein N-phospho-L-histidine.</text>
        <dbReference type="EC" id="2.7.13.3"/>
    </reaction>
</comment>
<dbReference type="AlphaFoldDB" id="A0A6A8DL05"/>
<keyword evidence="4" id="KW-1003">Cell membrane</keyword>
<dbReference type="SMART" id="SM00304">
    <property type="entry name" value="HAMP"/>
    <property type="match status" value="1"/>
</dbReference>
<keyword evidence="13" id="KW-0812">Transmembrane</keyword>
<organism evidence="16 17">
    <name type="scientific">Aquibacillus halophilus</name>
    <dbReference type="NCBI Taxonomy" id="930132"/>
    <lineage>
        <taxon>Bacteria</taxon>
        <taxon>Bacillati</taxon>
        <taxon>Bacillota</taxon>
        <taxon>Bacilli</taxon>
        <taxon>Bacillales</taxon>
        <taxon>Bacillaceae</taxon>
        <taxon>Aquibacillus</taxon>
    </lineage>
</organism>
<evidence type="ECO:0000256" key="2">
    <source>
        <dbReference type="ARBA" id="ARBA00004651"/>
    </source>
</evidence>
<evidence type="ECO:0000256" key="9">
    <source>
        <dbReference type="ARBA" id="ARBA00022840"/>
    </source>
</evidence>
<dbReference type="Gene3D" id="6.10.340.10">
    <property type="match status" value="1"/>
</dbReference>
<dbReference type="Pfam" id="PF00672">
    <property type="entry name" value="HAMP"/>
    <property type="match status" value="1"/>
</dbReference>
<keyword evidence="13" id="KW-1133">Transmembrane helix</keyword>
<evidence type="ECO:0000256" key="3">
    <source>
        <dbReference type="ARBA" id="ARBA00012438"/>
    </source>
</evidence>
<dbReference type="GO" id="GO:0000155">
    <property type="term" value="F:phosphorelay sensor kinase activity"/>
    <property type="evidence" value="ECO:0007669"/>
    <property type="project" value="InterPro"/>
</dbReference>
<dbReference type="PROSITE" id="PS50109">
    <property type="entry name" value="HIS_KIN"/>
    <property type="match status" value="1"/>
</dbReference>
<dbReference type="InterPro" id="IPR003594">
    <property type="entry name" value="HATPase_dom"/>
</dbReference>
<dbReference type="InterPro" id="IPR050640">
    <property type="entry name" value="Bact_2-comp_sensor_kinase"/>
</dbReference>
<evidence type="ECO:0000313" key="17">
    <source>
        <dbReference type="Proteomes" id="UP000799092"/>
    </source>
</evidence>
<keyword evidence="9" id="KW-0067">ATP-binding</keyword>
<keyword evidence="8" id="KW-0418">Kinase</keyword>
<dbReference type="SUPFAM" id="SSF55874">
    <property type="entry name" value="ATPase domain of HSP90 chaperone/DNA topoisomerase II/histidine kinase"/>
    <property type="match status" value="1"/>
</dbReference>
<feature type="domain" description="HAMP" evidence="15">
    <location>
        <begin position="297"/>
        <end position="349"/>
    </location>
</feature>
<comment type="subcellular location">
    <subcellularLocation>
        <location evidence="2">Cell membrane</location>
        <topology evidence="2">Multi-pass membrane protein</topology>
    </subcellularLocation>
</comment>
<accession>A0A6A8DL05</accession>
<dbReference type="RefSeq" id="WP_153735588.1">
    <property type="nucleotide sequence ID" value="NZ_WJNG01000003.1"/>
</dbReference>
<dbReference type="EMBL" id="WJNG01000003">
    <property type="protein sequence ID" value="MRH41922.1"/>
    <property type="molecule type" value="Genomic_DNA"/>
</dbReference>
<dbReference type="InterPro" id="IPR010559">
    <property type="entry name" value="Sig_transdc_His_kin_internal"/>
</dbReference>
<name>A0A6A8DL05_9BACI</name>
<dbReference type="EC" id="2.7.13.3" evidence="3"/>
<keyword evidence="5" id="KW-0597">Phosphoprotein</keyword>
<evidence type="ECO:0000256" key="12">
    <source>
        <dbReference type="SAM" id="Coils"/>
    </source>
</evidence>
<keyword evidence="6" id="KW-0808">Transferase</keyword>
<reference evidence="16" key="1">
    <citation type="submission" date="2019-11" db="EMBL/GenBank/DDBJ databases">
        <authorList>
            <person name="Li J."/>
        </authorList>
    </citation>
    <scope>NUCLEOTIDE SEQUENCE</scope>
    <source>
        <strain evidence="16">B6B</strain>
    </source>
</reference>
<dbReference type="GO" id="GO:0005886">
    <property type="term" value="C:plasma membrane"/>
    <property type="evidence" value="ECO:0007669"/>
    <property type="project" value="UniProtKB-SubCell"/>
</dbReference>